<name>A0A8H7Z0L5_AJECA</name>
<evidence type="ECO:0000313" key="1">
    <source>
        <dbReference type="EMBL" id="KAG5299637.1"/>
    </source>
</evidence>
<gene>
    <name evidence="1" type="ORF">I7I52_10014</name>
</gene>
<evidence type="ECO:0000313" key="2">
    <source>
        <dbReference type="Proteomes" id="UP000670092"/>
    </source>
</evidence>
<comment type="caution">
    <text evidence="1">The sequence shown here is derived from an EMBL/GenBank/DDBJ whole genome shotgun (WGS) entry which is preliminary data.</text>
</comment>
<dbReference type="VEuPathDB" id="FungiDB:I7I52_10014"/>
<organism evidence="1 2">
    <name type="scientific">Ajellomyces capsulatus</name>
    <name type="common">Darling's disease fungus</name>
    <name type="synonym">Histoplasma capsulatum</name>
    <dbReference type="NCBI Taxonomy" id="5037"/>
    <lineage>
        <taxon>Eukaryota</taxon>
        <taxon>Fungi</taxon>
        <taxon>Dikarya</taxon>
        <taxon>Ascomycota</taxon>
        <taxon>Pezizomycotina</taxon>
        <taxon>Eurotiomycetes</taxon>
        <taxon>Eurotiomycetidae</taxon>
        <taxon>Onygenales</taxon>
        <taxon>Ajellomycetaceae</taxon>
        <taxon>Histoplasma</taxon>
    </lineage>
</organism>
<dbReference type="EMBL" id="JAEVHI010000002">
    <property type="protein sequence ID" value="KAG5299637.1"/>
    <property type="molecule type" value="Genomic_DNA"/>
</dbReference>
<sequence length="67" mass="8133">MVRGGVTTPLQYFAVWDGLNESKWYHAIIIKRRKVSYKLKCMYVLIKENWRYMSALNWKRSIESIYV</sequence>
<protein>
    <submittedName>
        <fullName evidence="1">Uncharacterized protein</fullName>
    </submittedName>
</protein>
<proteinExistence type="predicted"/>
<accession>A0A8H7Z0L5</accession>
<reference evidence="1 2" key="1">
    <citation type="submission" date="2021-01" db="EMBL/GenBank/DDBJ databases">
        <title>Chromosome-level genome assembly of a human fungal pathogen reveals clustering of transcriptionally co-regulated genes.</title>
        <authorList>
            <person name="Voorhies M."/>
            <person name="Cohen S."/>
            <person name="Shea T.P."/>
            <person name="Petrus S."/>
            <person name="Munoz J.F."/>
            <person name="Poplawski S."/>
            <person name="Goldman W.E."/>
            <person name="Michael T."/>
            <person name="Cuomo C.A."/>
            <person name="Sil A."/>
            <person name="Beyhan S."/>
        </authorList>
    </citation>
    <scope>NUCLEOTIDE SEQUENCE [LARGE SCALE GENOMIC DNA]</scope>
    <source>
        <strain evidence="1 2">G184AR</strain>
    </source>
</reference>
<dbReference type="AlphaFoldDB" id="A0A8H7Z0L5"/>
<dbReference type="Proteomes" id="UP000670092">
    <property type="component" value="Unassembled WGS sequence"/>
</dbReference>